<sequence>MNMFRKLMLQLFGSAHVFKQENITQVRLAEGEWQYFDSSTETWAFYFQVSIDRPRQGKREVTPAIGLVGVDLGMGARTEYCSKTKTYSVIPEAVWREKLEQKRRDAAAARRQPDGGGLRSDMFARRSTSSGRSSGGAHRRHDYRGNVIEQELIHSHSHYSYKDRSDCSDSHESSSSSSYDSGSSSSSSSSSCD</sequence>
<accession>A0A0B5GYM6</accession>
<proteinExistence type="predicted"/>
<dbReference type="Proteomes" id="UP000031804">
    <property type="component" value="Segment"/>
</dbReference>
<feature type="compositionally biased region" description="Basic and acidic residues" evidence="1">
    <location>
        <begin position="160"/>
        <end position="172"/>
    </location>
</feature>
<name>A0A0B5GYM6_9CAUD</name>
<feature type="region of interest" description="Disordered" evidence="1">
    <location>
        <begin position="103"/>
        <end position="142"/>
    </location>
</feature>
<evidence type="ECO:0000313" key="3">
    <source>
        <dbReference type="Proteomes" id="UP000031804"/>
    </source>
</evidence>
<dbReference type="RefSeq" id="YP_009207498.1">
    <property type="nucleotide sequence ID" value="NC_028895.1"/>
</dbReference>
<feature type="compositionally biased region" description="Low complexity" evidence="1">
    <location>
        <begin position="173"/>
        <end position="193"/>
    </location>
</feature>
<dbReference type="KEGG" id="vg:26634011"/>
<feature type="region of interest" description="Disordered" evidence="1">
    <location>
        <begin position="154"/>
        <end position="193"/>
    </location>
</feature>
<gene>
    <name evidence="2" type="ORF">SBVP3_0033</name>
</gene>
<evidence type="ECO:0000313" key="2">
    <source>
        <dbReference type="EMBL" id="AJF40801.1"/>
    </source>
</evidence>
<feature type="compositionally biased region" description="Basic and acidic residues" evidence="1">
    <location>
        <begin position="103"/>
        <end position="113"/>
    </location>
</feature>
<dbReference type="OrthoDB" id="31807at10239"/>
<dbReference type="GeneID" id="26634011"/>
<feature type="compositionally biased region" description="Low complexity" evidence="1">
    <location>
        <begin position="125"/>
        <end position="136"/>
    </location>
</feature>
<reference evidence="2 3" key="1">
    <citation type="submission" date="2014-12" db="EMBL/GenBank/DDBJ databases">
        <title>Complete genome sequences of three Vibrio cholerae specific bacteriophages.</title>
        <authorList>
            <person name="Bhandare S.G."/>
            <person name="Warry A."/>
            <person name="Emes R.D."/>
            <person name="Hooton S.P.T."/>
            <person name="Barrow P.A."/>
            <person name="Atterbury R.J."/>
        </authorList>
    </citation>
    <scope>NUCLEOTIDE SEQUENCE [LARGE SCALE GENOMIC DNA]</scope>
</reference>
<organism evidence="2 3">
    <name type="scientific">Vibrio phage phi 3</name>
    <dbReference type="NCBI Taxonomy" id="1589298"/>
    <lineage>
        <taxon>Viruses</taxon>
        <taxon>Duplodnaviria</taxon>
        <taxon>Heunggongvirae</taxon>
        <taxon>Uroviricota</taxon>
        <taxon>Caudoviricetes</taxon>
        <taxon>Demerecviridae</taxon>
        <taxon>Ermolyevavirinae</taxon>
        <taxon>Jesfedecavirus</taxon>
        <taxon>Jesfedecavirus phi3</taxon>
    </lineage>
</organism>
<dbReference type="EMBL" id="KP280063">
    <property type="protein sequence ID" value="AJF40801.1"/>
    <property type="molecule type" value="Genomic_DNA"/>
</dbReference>
<protein>
    <submittedName>
        <fullName evidence="2">Uncharacterized protein</fullName>
    </submittedName>
</protein>
<keyword evidence="3" id="KW-1185">Reference proteome</keyword>
<evidence type="ECO:0000256" key="1">
    <source>
        <dbReference type="SAM" id="MobiDB-lite"/>
    </source>
</evidence>